<evidence type="ECO:0000256" key="1">
    <source>
        <dbReference type="SAM" id="MobiDB-lite"/>
    </source>
</evidence>
<evidence type="ECO:0000313" key="2">
    <source>
        <dbReference type="EMBL" id="KAK2107809.1"/>
    </source>
</evidence>
<comment type="caution">
    <text evidence="2">The sequence shown here is derived from an EMBL/GenBank/DDBJ whole genome shotgun (WGS) entry which is preliminary data.</text>
</comment>
<accession>A0ABQ9VEL7</accession>
<name>A0ABQ9VEL7_SAGOE</name>
<organism evidence="2 3">
    <name type="scientific">Saguinus oedipus</name>
    <name type="common">Cotton-top tamarin</name>
    <name type="synonym">Oedipomidas oedipus</name>
    <dbReference type="NCBI Taxonomy" id="9490"/>
    <lineage>
        <taxon>Eukaryota</taxon>
        <taxon>Metazoa</taxon>
        <taxon>Chordata</taxon>
        <taxon>Craniata</taxon>
        <taxon>Vertebrata</taxon>
        <taxon>Euteleostomi</taxon>
        <taxon>Mammalia</taxon>
        <taxon>Eutheria</taxon>
        <taxon>Euarchontoglires</taxon>
        <taxon>Primates</taxon>
        <taxon>Haplorrhini</taxon>
        <taxon>Platyrrhini</taxon>
        <taxon>Cebidae</taxon>
        <taxon>Callitrichinae</taxon>
        <taxon>Saguinus</taxon>
    </lineage>
</organism>
<proteinExistence type="predicted"/>
<feature type="compositionally biased region" description="Basic and acidic residues" evidence="1">
    <location>
        <begin position="35"/>
        <end position="49"/>
    </location>
</feature>
<evidence type="ECO:0000313" key="3">
    <source>
        <dbReference type="Proteomes" id="UP001266305"/>
    </source>
</evidence>
<protein>
    <submittedName>
        <fullName evidence="2">Uncharacterized protein</fullName>
    </submittedName>
</protein>
<gene>
    <name evidence="2" type="ORF">P7K49_012974</name>
</gene>
<sequence length="121" mass="13006">MTRRSRRPRGAGRAVCWPFGGCLPGRLRRHRQHGLRPEHPRFRERDGAPQRRGGRGLASPRGTAAVVWRGQKTGLVESEPSDGRGKKVRGAGHSGAALKLGPGRAECPPGSGALLSSFGWL</sequence>
<dbReference type="Proteomes" id="UP001266305">
    <property type="component" value="Unassembled WGS sequence"/>
</dbReference>
<keyword evidence="3" id="KW-1185">Reference proteome</keyword>
<dbReference type="EMBL" id="JASSZA010000006">
    <property type="protein sequence ID" value="KAK2107809.1"/>
    <property type="molecule type" value="Genomic_DNA"/>
</dbReference>
<feature type="region of interest" description="Disordered" evidence="1">
    <location>
        <begin position="24"/>
        <end position="121"/>
    </location>
</feature>
<reference evidence="2 3" key="1">
    <citation type="submission" date="2023-05" db="EMBL/GenBank/DDBJ databases">
        <title>B98-5 Cell Line De Novo Hybrid Assembly: An Optical Mapping Approach.</title>
        <authorList>
            <person name="Kananen K."/>
            <person name="Auerbach J.A."/>
            <person name="Kautto E."/>
            <person name="Blachly J.S."/>
        </authorList>
    </citation>
    <scope>NUCLEOTIDE SEQUENCE [LARGE SCALE GENOMIC DNA]</scope>
    <source>
        <strain evidence="2">B95-8</strain>
        <tissue evidence="2">Cell line</tissue>
    </source>
</reference>